<feature type="domain" description="AB hydrolase-1" evidence="1">
    <location>
        <begin position="49"/>
        <end position="243"/>
    </location>
</feature>
<dbReference type="OrthoDB" id="63519at2"/>
<dbReference type="PANTHER" id="PTHR43433:SF5">
    <property type="entry name" value="AB HYDROLASE-1 DOMAIN-CONTAINING PROTEIN"/>
    <property type="match status" value="1"/>
</dbReference>
<dbReference type="GO" id="GO:0016787">
    <property type="term" value="F:hydrolase activity"/>
    <property type="evidence" value="ECO:0007669"/>
    <property type="project" value="UniProtKB-KW"/>
</dbReference>
<dbReference type="CDD" id="cd00636">
    <property type="entry name" value="TroA-like"/>
    <property type="match status" value="1"/>
</dbReference>
<gene>
    <name evidence="2" type="ORF">BLA60_17135</name>
</gene>
<dbReference type="AlphaFoldDB" id="A0A7Z0WMI0"/>
<dbReference type="RefSeq" id="WP_075133890.1">
    <property type="nucleotide sequence ID" value="NZ_MSIF01000007.1"/>
</dbReference>
<reference evidence="2 3" key="1">
    <citation type="submission" date="2016-12" db="EMBL/GenBank/DDBJ databases">
        <title>The draft genome sequence of Actinophytocola xinjiangensis.</title>
        <authorList>
            <person name="Wang W."/>
            <person name="Yuan L."/>
        </authorList>
    </citation>
    <scope>NUCLEOTIDE SEQUENCE [LARGE SCALE GENOMIC DNA]</scope>
    <source>
        <strain evidence="2 3">CGMCC 4.4663</strain>
    </source>
</reference>
<organism evidence="2 3">
    <name type="scientific">Actinophytocola xinjiangensis</name>
    <dbReference type="NCBI Taxonomy" id="485602"/>
    <lineage>
        <taxon>Bacteria</taxon>
        <taxon>Bacillati</taxon>
        <taxon>Actinomycetota</taxon>
        <taxon>Actinomycetes</taxon>
        <taxon>Pseudonocardiales</taxon>
        <taxon>Pseudonocardiaceae</taxon>
    </lineage>
</organism>
<dbReference type="InterPro" id="IPR050471">
    <property type="entry name" value="AB_hydrolase"/>
</dbReference>
<accession>A0A7Z0WMI0</accession>
<evidence type="ECO:0000313" key="3">
    <source>
        <dbReference type="Proteomes" id="UP000185696"/>
    </source>
</evidence>
<evidence type="ECO:0000313" key="2">
    <source>
        <dbReference type="EMBL" id="OLF10169.1"/>
    </source>
</evidence>
<evidence type="ECO:0000259" key="1">
    <source>
        <dbReference type="Pfam" id="PF00561"/>
    </source>
</evidence>
<dbReference type="Gene3D" id="3.40.50.1820">
    <property type="entry name" value="alpha/beta hydrolase"/>
    <property type="match status" value="1"/>
</dbReference>
<dbReference type="EMBL" id="MSIF01000007">
    <property type="protein sequence ID" value="OLF10169.1"/>
    <property type="molecule type" value="Genomic_DNA"/>
</dbReference>
<dbReference type="SUPFAM" id="SSF53474">
    <property type="entry name" value="alpha/beta-Hydrolases"/>
    <property type="match status" value="1"/>
</dbReference>
<sequence>MSTDSFFARAGASIAYQLTGSGPSFGYAHGVMLSRAAVARLELFDVGSLADRHRVLTYDQRGHGFSSGRPVAEDYRFENIAEDLLGLLDSLDLPEPVDFAGSSLGCDTALRAAIAAPARFGRLVLMIPPVAWESGERQARQWYFDTAESIEREGAAGWRARMAGGERPPIFADYPHYSFVPDVTDDLLPAVLRGAGMSDLPSHEQIATLTHPTLILAWDTDPLHPVDTARTLRDLIPGARLHVSSTVADIRTWTGRIAEFLGDPAR</sequence>
<proteinExistence type="predicted"/>
<dbReference type="InterPro" id="IPR000073">
    <property type="entry name" value="AB_hydrolase_1"/>
</dbReference>
<dbReference type="Pfam" id="PF00561">
    <property type="entry name" value="Abhydrolase_1"/>
    <property type="match status" value="1"/>
</dbReference>
<name>A0A7Z0WMI0_9PSEU</name>
<dbReference type="InterPro" id="IPR029058">
    <property type="entry name" value="AB_hydrolase_fold"/>
</dbReference>
<comment type="caution">
    <text evidence="2">The sequence shown here is derived from an EMBL/GenBank/DDBJ whole genome shotgun (WGS) entry which is preliminary data.</text>
</comment>
<keyword evidence="2" id="KW-0378">Hydrolase</keyword>
<protein>
    <submittedName>
        <fullName evidence="2">Alpha/beta hydrolase</fullName>
    </submittedName>
</protein>
<dbReference type="PRINTS" id="PR00111">
    <property type="entry name" value="ABHYDROLASE"/>
</dbReference>
<keyword evidence="3" id="KW-1185">Reference proteome</keyword>
<dbReference type="Proteomes" id="UP000185696">
    <property type="component" value="Unassembled WGS sequence"/>
</dbReference>
<dbReference type="PANTHER" id="PTHR43433">
    <property type="entry name" value="HYDROLASE, ALPHA/BETA FOLD FAMILY PROTEIN"/>
    <property type="match status" value="1"/>
</dbReference>